<accession>A0ABY9UGV5</accession>
<evidence type="ECO:0000256" key="1">
    <source>
        <dbReference type="SAM" id="MobiDB-lite"/>
    </source>
</evidence>
<reference evidence="2 3" key="1">
    <citation type="submission" date="2023-09" db="EMBL/GenBank/DDBJ databases">
        <title>The genome sequence of Streptomyces anthocyanicus.</title>
        <authorList>
            <person name="Mo P."/>
        </authorList>
    </citation>
    <scope>NUCLEOTIDE SEQUENCE [LARGE SCALE GENOMIC DNA]</scope>
    <source>
        <strain evidence="2 3">JCM 4387</strain>
    </source>
</reference>
<gene>
    <name evidence="2" type="ORF">RI060_23070</name>
</gene>
<dbReference type="Proteomes" id="UP001249394">
    <property type="component" value="Chromosome"/>
</dbReference>
<name>A0ABY9UGV5_STRVL</name>
<evidence type="ECO:0000313" key="2">
    <source>
        <dbReference type="EMBL" id="WND20047.1"/>
    </source>
</evidence>
<protein>
    <submittedName>
        <fullName evidence="2">Uncharacterized protein</fullName>
    </submittedName>
</protein>
<sequence>MSGGGWTGDPGSDGGVWTPGASESAASPRTPAPGSPGASTGSGNRGDGGGGNGDGNGGGDGDGEVPSEKFSWLRIGPKSPEFDALQPDHVYDLIQRHNCDRAQRQYDVKGSERRAEAPATWNLLKGLIGICFAVQGNEGGWKTAIESYREVRGITTGDCKYQAGYDLLKQVGSFLLEHPDGKVEFGEAPTGPGSAACPYRVTDLYFPIGNVDEAAPGDIVEVHGTWPSEVRHVFLDGKKQDVRPLSEGDEDKACCHKGITLFEVPQNLQPGTEVKKITLAGDGFELTAPRGFTVKAP</sequence>
<organism evidence="2 3">
    <name type="scientific">Streptomyces violaceus</name>
    <name type="common">Streptomyces venezuelae</name>
    <dbReference type="NCBI Taxonomy" id="1936"/>
    <lineage>
        <taxon>Bacteria</taxon>
        <taxon>Bacillati</taxon>
        <taxon>Actinomycetota</taxon>
        <taxon>Actinomycetes</taxon>
        <taxon>Kitasatosporales</taxon>
        <taxon>Streptomycetaceae</taxon>
        <taxon>Streptomyces</taxon>
    </lineage>
</organism>
<keyword evidence="3" id="KW-1185">Reference proteome</keyword>
<feature type="compositionally biased region" description="Gly residues" evidence="1">
    <location>
        <begin position="43"/>
        <end position="60"/>
    </location>
</feature>
<proteinExistence type="predicted"/>
<evidence type="ECO:0000313" key="3">
    <source>
        <dbReference type="Proteomes" id="UP001249394"/>
    </source>
</evidence>
<feature type="region of interest" description="Disordered" evidence="1">
    <location>
        <begin position="1"/>
        <end position="68"/>
    </location>
</feature>
<feature type="compositionally biased region" description="Gly residues" evidence="1">
    <location>
        <begin position="1"/>
        <end position="14"/>
    </location>
</feature>
<dbReference type="EMBL" id="CP134213">
    <property type="protein sequence ID" value="WND20047.1"/>
    <property type="molecule type" value="Genomic_DNA"/>
</dbReference>